<sequence length="163" mass="15859">MNSFVVVFAAIILAVNGGSLRAGRQGWASPAVPASPTVLEIGLTANAAAIGSGNADASQDVVALATGGGWGGQPAIIGIGAYNDAVLGQDLSLLQIASADLSQPGPTTSTLNLATVDNYAYGDEGLSAYLEGVTTYLGSSAADNASGAGLISASATTLNTQSG</sequence>
<proteinExistence type="predicted"/>
<organism evidence="2 3">
    <name type="scientific">Orchesella dallaii</name>
    <dbReference type="NCBI Taxonomy" id="48710"/>
    <lineage>
        <taxon>Eukaryota</taxon>
        <taxon>Metazoa</taxon>
        <taxon>Ecdysozoa</taxon>
        <taxon>Arthropoda</taxon>
        <taxon>Hexapoda</taxon>
        <taxon>Collembola</taxon>
        <taxon>Entomobryomorpha</taxon>
        <taxon>Entomobryoidea</taxon>
        <taxon>Orchesellidae</taxon>
        <taxon>Orchesellinae</taxon>
        <taxon>Orchesella</taxon>
    </lineage>
</organism>
<accession>A0ABP1RHA0</accession>
<feature type="chain" id="PRO_5045039129" evidence="1">
    <location>
        <begin position="18"/>
        <end position="163"/>
    </location>
</feature>
<protein>
    <submittedName>
        <fullName evidence="2">Uncharacterized protein</fullName>
    </submittedName>
</protein>
<keyword evidence="3" id="KW-1185">Reference proteome</keyword>
<evidence type="ECO:0000256" key="1">
    <source>
        <dbReference type="SAM" id="SignalP"/>
    </source>
</evidence>
<dbReference type="Proteomes" id="UP001642540">
    <property type="component" value="Unassembled WGS sequence"/>
</dbReference>
<name>A0ABP1RHA0_9HEXA</name>
<gene>
    <name evidence="2" type="ORF">ODALV1_LOCUS22161</name>
</gene>
<feature type="signal peptide" evidence="1">
    <location>
        <begin position="1"/>
        <end position="17"/>
    </location>
</feature>
<comment type="caution">
    <text evidence="2">The sequence shown here is derived from an EMBL/GenBank/DDBJ whole genome shotgun (WGS) entry which is preliminary data.</text>
</comment>
<keyword evidence="1" id="KW-0732">Signal</keyword>
<evidence type="ECO:0000313" key="3">
    <source>
        <dbReference type="Proteomes" id="UP001642540"/>
    </source>
</evidence>
<dbReference type="EMBL" id="CAXLJM020000075">
    <property type="protein sequence ID" value="CAL8128277.1"/>
    <property type="molecule type" value="Genomic_DNA"/>
</dbReference>
<evidence type="ECO:0000313" key="2">
    <source>
        <dbReference type="EMBL" id="CAL8128277.1"/>
    </source>
</evidence>
<reference evidence="2 3" key="1">
    <citation type="submission" date="2024-08" db="EMBL/GenBank/DDBJ databases">
        <authorList>
            <person name="Cucini C."/>
            <person name="Frati F."/>
        </authorList>
    </citation>
    <scope>NUCLEOTIDE SEQUENCE [LARGE SCALE GENOMIC DNA]</scope>
</reference>